<sequence length="113" mass="12486">MVRLVTAVIKPHRLEAVVEALQDTNVQGLTASEVRGFGRQGGHTETYRGTEYHVDFIPKVRVEILVDAADTDRVVDCLVQAARTEKIGDGKVWVTEIESVTRIRTGERGVDAL</sequence>
<proteinExistence type="predicted"/>
<dbReference type="PROSITE" id="PS00638">
    <property type="entry name" value="PII_GLNB_CTER"/>
    <property type="match status" value="1"/>
</dbReference>
<evidence type="ECO:0000313" key="1">
    <source>
        <dbReference type="EMBL" id="SUZ66159.1"/>
    </source>
</evidence>
<name>A0A381PJ92_9ZZZZ</name>
<dbReference type="EMBL" id="UINC01000977">
    <property type="protein sequence ID" value="SUZ66159.1"/>
    <property type="molecule type" value="Genomic_DNA"/>
</dbReference>
<dbReference type="Gene3D" id="3.30.70.120">
    <property type="match status" value="1"/>
</dbReference>
<dbReference type="PANTHER" id="PTHR30115:SF11">
    <property type="entry name" value="NITROGEN REGULATORY PROTEIN P-II HOMOLOG"/>
    <property type="match status" value="1"/>
</dbReference>
<dbReference type="GO" id="GO:0006808">
    <property type="term" value="P:regulation of nitrogen utilization"/>
    <property type="evidence" value="ECO:0007669"/>
    <property type="project" value="InterPro"/>
</dbReference>
<dbReference type="AlphaFoldDB" id="A0A381PJ92"/>
<dbReference type="PRINTS" id="PR00340">
    <property type="entry name" value="PIIGLNB"/>
</dbReference>
<dbReference type="InterPro" id="IPR017918">
    <property type="entry name" value="N-reg_PII_CS"/>
</dbReference>
<dbReference type="GO" id="GO:0005829">
    <property type="term" value="C:cytosol"/>
    <property type="evidence" value="ECO:0007669"/>
    <property type="project" value="TreeGrafter"/>
</dbReference>
<dbReference type="InterPro" id="IPR015867">
    <property type="entry name" value="N-reg_PII/ATP_PRibTrfase_C"/>
</dbReference>
<reference evidence="1" key="1">
    <citation type="submission" date="2018-05" db="EMBL/GenBank/DDBJ databases">
        <authorList>
            <person name="Lanie J.A."/>
            <person name="Ng W.-L."/>
            <person name="Kazmierczak K.M."/>
            <person name="Andrzejewski T.M."/>
            <person name="Davidsen T.M."/>
            <person name="Wayne K.J."/>
            <person name="Tettelin H."/>
            <person name="Glass J.I."/>
            <person name="Rusch D."/>
            <person name="Podicherti R."/>
            <person name="Tsui H.-C.T."/>
            <person name="Winkler M.E."/>
        </authorList>
    </citation>
    <scope>NUCLEOTIDE SEQUENCE</scope>
</reference>
<dbReference type="Pfam" id="PF00543">
    <property type="entry name" value="P-II"/>
    <property type="match status" value="1"/>
</dbReference>
<gene>
    <name evidence="1" type="ORF">METZ01_LOCUS19013</name>
</gene>
<dbReference type="InterPro" id="IPR002187">
    <property type="entry name" value="N-reg_PII"/>
</dbReference>
<dbReference type="PANTHER" id="PTHR30115">
    <property type="entry name" value="NITROGEN REGULATORY PROTEIN P-II"/>
    <property type="match status" value="1"/>
</dbReference>
<protein>
    <recommendedName>
        <fullName evidence="2">Nitrogen regulatory protein P-II</fullName>
    </recommendedName>
</protein>
<evidence type="ECO:0008006" key="2">
    <source>
        <dbReference type="Google" id="ProtNLM"/>
    </source>
</evidence>
<organism evidence="1">
    <name type="scientific">marine metagenome</name>
    <dbReference type="NCBI Taxonomy" id="408172"/>
    <lineage>
        <taxon>unclassified sequences</taxon>
        <taxon>metagenomes</taxon>
        <taxon>ecological metagenomes</taxon>
    </lineage>
</organism>
<accession>A0A381PJ92</accession>
<dbReference type="GO" id="GO:0005524">
    <property type="term" value="F:ATP binding"/>
    <property type="evidence" value="ECO:0007669"/>
    <property type="project" value="TreeGrafter"/>
</dbReference>
<dbReference type="GO" id="GO:0030234">
    <property type="term" value="F:enzyme regulator activity"/>
    <property type="evidence" value="ECO:0007669"/>
    <property type="project" value="InterPro"/>
</dbReference>
<dbReference type="PROSITE" id="PS51343">
    <property type="entry name" value="PII_GLNB_DOM"/>
    <property type="match status" value="1"/>
</dbReference>
<dbReference type="SUPFAM" id="SSF54913">
    <property type="entry name" value="GlnB-like"/>
    <property type="match status" value="1"/>
</dbReference>
<dbReference type="InterPro" id="IPR011322">
    <property type="entry name" value="N-reg_PII-like_a/b"/>
</dbReference>
<dbReference type="SMART" id="SM00938">
    <property type="entry name" value="P-II"/>
    <property type="match status" value="1"/>
</dbReference>